<dbReference type="Pfam" id="PF13844">
    <property type="entry name" value="Glyco_transf_41"/>
    <property type="match status" value="2"/>
</dbReference>
<evidence type="ECO:0000313" key="11">
    <source>
        <dbReference type="Proteomes" id="UP000019460"/>
    </source>
</evidence>
<feature type="repeat" description="TPR" evidence="8">
    <location>
        <begin position="317"/>
        <end position="350"/>
    </location>
</feature>
<dbReference type="Pfam" id="PF13414">
    <property type="entry name" value="TPR_11"/>
    <property type="match status" value="1"/>
</dbReference>
<dbReference type="GO" id="GO:0097363">
    <property type="term" value="F:protein O-acetylglucosaminyltransferase activity"/>
    <property type="evidence" value="ECO:0007669"/>
    <property type="project" value="UniProtKB-EC"/>
</dbReference>
<dbReference type="EC" id="2.4.1.255" evidence="3"/>
<feature type="repeat" description="TPR" evidence="8">
    <location>
        <begin position="215"/>
        <end position="248"/>
    </location>
</feature>
<feature type="domain" description="O-GlcNAc transferase C-terminal" evidence="9">
    <location>
        <begin position="578"/>
        <end position="731"/>
    </location>
</feature>
<feature type="repeat" description="TPR" evidence="8">
    <location>
        <begin position="50"/>
        <end position="83"/>
    </location>
</feature>
<dbReference type="AlphaFoldDB" id="W9VLE9"/>
<dbReference type="Pfam" id="PF13432">
    <property type="entry name" value="TPR_16"/>
    <property type="match status" value="1"/>
</dbReference>
<dbReference type="eggNOG" id="COG0457">
    <property type="taxonomic scope" value="Bacteria"/>
</dbReference>
<dbReference type="InterPro" id="IPR019734">
    <property type="entry name" value="TPR_rpt"/>
</dbReference>
<accession>W9VLE9</accession>
<evidence type="ECO:0000256" key="7">
    <source>
        <dbReference type="ARBA" id="ARBA00022803"/>
    </source>
</evidence>
<evidence type="ECO:0000313" key="10">
    <source>
        <dbReference type="EMBL" id="EXJ16922.1"/>
    </source>
</evidence>
<dbReference type="STRING" id="1249627.D779_2533"/>
<dbReference type="EMBL" id="AONC01000004">
    <property type="protein sequence ID" value="EXJ16922.1"/>
    <property type="molecule type" value="Genomic_DNA"/>
</dbReference>
<dbReference type="PROSITE" id="PS50293">
    <property type="entry name" value="TPR_REGION"/>
    <property type="match status" value="3"/>
</dbReference>
<dbReference type="eggNOG" id="COG3914">
    <property type="taxonomic scope" value="Bacteria"/>
</dbReference>
<dbReference type="RefSeq" id="WP_081763282.1">
    <property type="nucleotide sequence ID" value="NZ_AONC01000004.1"/>
</dbReference>
<evidence type="ECO:0000256" key="4">
    <source>
        <dbReference type="ARBA" id="ARBA00022676"/>
    </source>
</evidence>
<dbReference type="Gene3D" id="3.40.50.2000">
    <property type="entry name" value="Glycogen Phosphorylase B"/>
    <property type="match status" value="1"/>
</dbReference>
<dbReference type="PANTHER" id="PTHR44835">
    <property type="entry name" value="UDP-N-ACETYLGLUCOSAMINE--PEPTIDE N-ACETYLGLUCOSAMINYLTRANSFERASE SPINDLY-RELATED"/>
    <property type="match status" value="1"/>
</dbReference>
<reference evidence="10 11" key="1">
    <citation type="submission" date="2012-11" db="EMBL/GenBank/DDBJ databases">
        <title>Genome assembly of Thiorhodococcus sp. AK35.</title>
        <authorList>
            <person name="Nupur N."/>
            <person name="Khatri I."/>
            <person name="Subramanian S."/>
            <person name="Pinnaka A."/>
        </authorList>
    </citation>
    <scope>NUCLEOTIDE SEQUENCE [LARGE SCALE GENOMIC DNA]</scope>
    <source>
        <strain evidence="10 11">AK35</strain>
    </source>
</reference>
<evidence type="ECO:0000256" key="6">
    <source>
        <dbReference type="ARBA" id="ARBA00022737"/>
    </source>
</evidence>
<feature type="repeat" description="TPR" evidence="8">
    <location>
        <begin position="249"/>
        <end position="282"/>
    </location>
</feature>
<evidence type="ECO:0000256" key="8">
    <source>
        <dbReference type="PROSITE-ProRule" id="PRU00339"/>
    </source>
</evidence>
<proteinExistence type="inferred from homology"/>
<dbReference type="SMART" id="SM00028">
    <property type="entry name" value="TPR"/>
    <property type="match status" value="7"/>
</dbReference>
<dbReference type="PANTHER" id="PTHR44835:SF1">
    <property type="entry name" value="PROTEIN O-GLCNAC TRANSFERASE"/>
    <property type="match status" value="1"/>
</dbReference>
<keyword evidence="6" id="KW-0677">Repeat</keyword>
<sequence length="784" mass="87791">MSKGDNHFDKDSANAAIFVCDEALKHHRAGRLSVAENLYRASLALDDLHAESYHNLGLLHLKSNRLDEGLRNLKRALELAPEMGGYWISLAEGLLIAGRFDEADSIINRAIALGVDVSSLSALRLSVSKRAEYIAPQLSKPKEKGIPLARQEKVVSLMTMGRLEEAENAARRLTNDYPQSAFSWKAIGTILFKRQEYRNALSMLQQSLVIEPADSECLNTIGNVLLKLGRVQEALDCFDRALAINPGYAAAHNSRGVALKDSAQLEKAIESLQNALALEPNLLEAHNNLGAVFKLLGRLSEAEASHRRALEINPTYAEAFSNLGGALQELGRLDEAIEAYDESLRLNPNPEHALVSNRLFALNYHPDKSAEEIFSAYQEFDRLFVDPQRSSWPRHANDPDPARILRIGYVSPDFRNHSARNFLEPVLARHDRSNFQITAYAEQTYEDEVTLRYRRYVDSWVPTSGLTDSEVGDRIRADGIDILVDLAGHTANNRLGVFALRPAPVSVSWMGYGYTTGLSAIDYFLTDEVMLPSSGEHLFAEEPWRIDVPSMVYRPTEGMGEVGPLPALRRGHVTFGTLTRGIRINHRTIRVWALILKRLPNAKILIDSRDFVTSEAQSAMAERFAAHDIGVDRLEIGYHSPPWDVLRRIDIGLDCFPHNSGTTLIESLFMGVPFITLAERPSVGRIGSMMLFGANHSEWIAKDENDYVDKAVALATDMTRLVGIRARLRSELEEGPWRDEIGFTRRIEDAYRGMWRRWCEGEQGSLRQSMTTGNKQLDPRKATL</sequence>
<comment type="similarity">
    <text evidence="2">Belongs to the glycosyltransferase 41 family. O-GlcNAc transferase subfamily.</text>
</comment>
<evidence type="ECO:0000256" key="5">
    <source>
        <dbReference type="ARBA" id="ARBA00022679"/>
    </source>
</evidence>
<dbReference type="InterPro" id="IPR011990">
    <property type="entry name" value="TPR-like_helical_dom_sf"/>
</dbReference>
<comment type="caution">
    <text evidence="10">The sequence shown here is derived from an EMBL/GenBank/DDBJ whole genome shotgun (WGS) entry which is preliminary data.</text>
</comment>
<dbReference type="InterPro" id="IPR029489">
    <property type="entry name" value="OGT/SEC/SPY_C"/>
</dbReference>
<comment type="pathway">
    <text evidence="1">Protein modification; protein glycosylation.</text>
</comment>
<feature type="domain" description="O-GlcNAc transferase C-terminal" evidence="9">
    <location>
        <begin position="402"/>
        <end position="541"/>
    </location>
</feature>
<dbReference type="Pfam" id="PF00515">
    <property type="entry name" value="TPR_1"/>
    <property type="match status" value="2"/>
</dbReference>
<dbReference type="Gene3D" id="1.25.40.10">
    <property type="entry name" value="Tetratricopeptide repeat domain"/>
    <property type="match status" value="3"/>
</dbReference>
<name>W9VLE9_9GAMM</name>
<keyword evidence="4" id="KW-0328">Glycosyltransferase</keyword>
<feature type="repeat" description="TPR" evidence="8">
    <location>
        <begin position="181"/>
        <end position="214"/>
    </location>
</feature>
<evidence type="ECO:0000259" key="9">
    <source>
        <dbReference type="Pfam" id="PF13844"/>
    </source>
</evidence>
<dbReference type="Gene3D" id="3.40.50.11380">
    <property type="match status" value="1"/>
</dbReference>
<feature type="repeat" description="TPR" evidence="8">
    <location>
        <begin position="283"/>
        <end position="316"/>
    </location>
</feature>
<keyword evidence="11" id="KW-1185">Reference proteome</keyword>
<dbReference type="UniPathway" id="UPA00378"/>
<gene>
    <name evidence="10" type="ORF">D779_2533</name>
</gene>
<dbReference type="Proteomes" id="UP000019460">
    <property type="component" value="Unassembled WGS sequence"/>
</dbReference>
<dbReference type="OrthoDB" id="7058953at2"/>
<keyword evidence="7 8" id="KW-0802">TPR repeat</keyword>
<evidence type="ECO:0000256" key="2">
    <source>
        <dbReference type="ARBA" id="ARBA00005386"/>
    </source>
</evidence>
<dbReference type="SUPFAM" id="SSF48452">
    <property type="entry name" value="TPR-like"/>
    <property type="match status" value="2"/>
</dbReference>
<dbReference type="PROSITE" id="PS50005">
    <property type="entry name" value="TPR"/>
    <property type="match status" value="6"/>
</dbReference>
<evidence type="ECO:0000256" key="3">
    <source>
        <dbReference type="ARBA" id="ARBA00011970"/>
    </source>
</evidence>
<organism evidence="10 11">
    <name type="scientific">Imhoffiella purpurea</name>
    <dbReference type="NCBI Taxonomy" id="1249627"/>
    <lineage>
        <taxon>Bacteria</taxon>
        <taxon>Pseudomonadati</taxon>
        <taxon>Pseudomonadota</taxon>
        <taxon>Gammaproteobacteria</taxon>
        <taxon>Chromatiales</taxon>
        <taxon>Chromatiaceae</taxon>
        <taxon>Imhoffiella</taxon>
    </lineage>
</organism>
<evidence type="ECO:0000256" key="1">
    <source>
        <dbReference type="ARBA" id="ARBA00004922"/>
    </source>
</evidence>
<protein>
    <recommendedName>
        <fullName evidence="3">protein O-GlcNAc transferase</fullName>
        <ecNumber evidence="3">2.4.1.255</ecNumber>
    </recommendedName>
</protein>
<keyword evidence="5" id="KW-0808">Transferase</keyword>
<dbReference type="InterPro" id="IPR051939">
    <property type="entry name" value="Glycosyltr_41/O-GlcNAc_trsf"/>
</dbReference>